<dbReference type="KEGG" id="lpil:LIP_0142"/>
<organism evidence="2 3">
    <name type="scientific">Limnochorda pilosa</name>
    <dbReference type="NCBI Taxonomy" id="1555112"/>
    <lineage>
        <taxon>Bacteria</taxon>
        <taxon>Bacillati</taxon>
        <taxon>Bacillota</taxon>
        <taxon>Limnochordia</taxon>
        <taxon>Limnochordales</taxon>
        <taxon>Limnochordaceae</taxon>
        <taxon>Limnochorda</taxon>
    </lineage>
</organism>
<evidence type="ECO:0000256" key="1">
    <source>
        <dbReference type="SAM" id="MobiDB-lite"/>
    </source>
</evidence>
<feature type="compositionally biased region" description="Low complexity" evidence="1">
    <location>
        <begin position="142"/>
        <end position="155"/>
    </location>
</feature>
<gene>
    <name evidence="2" type="ORF">LIP_0142</name>
</gene>
<dbReference type="Proteomes" id="UP000065807">
    <property type="component" value="Chromosome"/>
</dbReference>
<feature type="region of interest" description="Disordered" evidence="1">
    <location>
        <begin position="120"/>
        <end position="183"/>
    </location>
</feature>
<sequence>MCGPHSHAVVRELNVTVSLDLFATVPTLNESRLNTLAPPHAFRGISHLAPGQTAGRGEGSFDVEPYARLLQRLTGVDLLQEEPEGVTRVPKEERSTTRPFRVRRVPPHKVAEVAAHLAGAFERSPDGPPAAGAAERREPVHAATAAGGAVRAPGGDTPPPVAGGDGPPPPPEDGAGEERPLTREEWQDLVRFFQVCAQRRYAVTIRLE</sequence>
<keyword evidence="3" id="KW-1185">Reference proteome</keyword>
<reference evidence="3" key="1">
    <citation type="submission" date="2015-07" db="EMBL/GenBank/DDBJ databases">
        <title>Complete genome sequence and phylogenetic analysis of Limnochorda pilosa.</title>
        <authorList>
            <person name="Watanabe M."/>
            <person name="Kojima H."/>
            <person name="Fukui M."/>
        </authorList>
    </citation>
    <scope>NUCLEOTIDE SEQUENCE [LARGE SCALE GENOMIC DNA]</scope>
    <source>
        <strain evidence="3">HC45</strain>
    </source>
</reference>
<protein>
    <submittedName>
        <fullName evidence="2">Uncharacterized protein</fullName>
    </submittedName>
</protein>
<dbReference type="EMBL" id="AP014924">
    <property type="protein sequence ID" value="BAS25999.1"/>
    <property type="molecule type" value="Genomic_DNA"/>
</dbReference>
<evidence type="ECO:0000313" key="3">
    <source>
        <dbReference type="Proteomes" id="UP000065807"/>
    </source>
</evidence>
<evidence type="ECO:0000313" key="2">
    <source>
        <dbReference type="EMBL" id="BAS25999.1"/>
    </source>
</evidence>
<name>A0A0K2SGM7_LIMPI</name>
<proteinExistence type="predicted"/>
<feature type="compositionally biased region" description="Pro residues" evidence="1">
    <location>
        <begin position="156"/>
        <end position="172"/>
    </location>
</feature>
<reference evidence="3" key="2">
    <citation type="journal article" date="2016" name="Int. J. Syst. Evol. Microbiol.">
        <title>Complete genome sequence and cell structure of Limnochorda pilosa, a Gram-negative spore-former within the phylum Firmicutes.</title>
        <authorList>
            <person name="Watanabe M."/>
            <person name="Kojima H."/>
            <person name="Fukui M."/>
        </authorList>
    </citation>
    <scope>NUCLEOTIDE SEQUENCE [LARGE SCALE GENOMIC DNA]</scope>
    <source>
        <strain evidence="3">HC45</strain>
    </source>
</reference>
<dbReference type="AlphaFoldDB" id="A0A0K2SGM7"/>
<accession>A0A0K2SGM7</accession>